<evidence type="ECO:0000313" key="2">
    <source>
        <dbReference type="Proteomes" id="UP001497512"/>
    </source>
</evidence>
<name>A0ABP0TJK2_9BRYO</name>
<protein>
    <submittedName>
        <fullName evidence="1">Uncharacterized protein</fullName>
    </submittedName>
</protein>
<evidence type="ECO:0000313" key="1">
    <source>
        <dbReference type="EMBL" id="CAK9198123.1"/>
    </source>
</evidence>
<keyword evidence="2" id="KW-1185">Reference proteome</keyword>
<reference evidence="1" key="1">
    <citation type="submission" date="2024-02" db="EMBL/GenBank/DDBJ databases">
        <authorList>
            <consortium name="ELIXIR-Norway"/>
            <consortium name="Elixir Norway"/>
        </authorList>
    </citation>
    <scope>NUCLEOTIDE SEQUENCE</scope>
</reference>
<sequence>MILRKTSCDPGPAAIKDPHNLHMQGIFREERSGSFSSKTTTVLPACLPIRGTHDRRKERGKRHDRNGTGCLVAKLCMCTL</sequence>
<proteinExistence type="predicted"/>
<gene>
    <name evidence="1" type="ORF">CSSPTR1EN2_LOCUS4279</name>
</gene>
<organism evidence="1 2">
    <name type="scientific">Sphagnum troendelagicum</name>
    <dbReference type="NCBI Taxonomy" id="128251"/>
    <lineage>
        <taxon>Eukaryota</taxon>
        <taxon>Viridiplantae</taxon>
        <taxon>Streptophyta</taxon>
        <taxon>Embryophyta</taxon>
        <taxon>Bryophyta</taxon>
        <taxon>Sphagnophytina</taxon>
        <taxon>Sphagnopsida</taxon>
        <taxon>Sphagnales</taxon>
        <taxon>Sphagnaceae</taxon>
        <taxon>Sphagnum</taxon>
    </lineage>
</organism>
<dbReference type="Proteomes" id="UP001497512">
    <property type="component" value="Chromosome 12"/>
</dbReference>
<accession>A0ABP0TJK2</accession>
<dbReference type="EMBL" id="OZ019904">
    <property type="protein sequence ID" value="CAK9198123.1"/>
    <property type="molecule type" value="Genomic_DNA"/>
</dbReference>